<evidence type="ECO:0000313" key="4">
    <source>
        <dbReference type="EMBL" id="RMZ59357.1"/>
    </source>
</evidence>
<feature type="domain" description="STAS" evidence="3">
    <location>
        <begin position="1"/>
        <end position="100"/>
    </location>
</feature>
<proteinExistence type="inferred from homology"/>
<dbReference type="Proteomes" id="UP000267524">
    <property type="component" value="Unassembled WGS sequence"/>
</dbReference>
<dbReference type="NCBIfam" id="TIGR00377">
    <property type="entry name" value="ant_ant_sig"/>
    <property type="match status" value="1"/>
</dbReference>
<accession>A0A3M7L9W3</accession>
<dbReference type="Pfam" id="PF01740">
    <property type="entry name" value="STAS"/>
    <property type="match status" value="1"/>
</dbReference>
<dbReference type="InterPro" id="IPR003658">
    <property type="entry name" value="Anti-sigma_ant"/>
</dbReference>
<comment type="caution">
    <text evidence="4">The sequence shown here is derived from an EMBL/GenBank/DDBJ whole genome shotgun (WGS) entry which is preliminary data.</text>
</comment>
<dbReference type="Gene3D" id="3.30.750.24">
    <property type="entry name" value="STAS domain"/>
    <property type="match status" value="1"/>
</dbReference>
<dbReference type="InterPro" id="IPR002645">
    <property type="entry name" value="STAS_dom"/>
</dbReference>
<organism evidence="4 5">
    <name type="scientific">Chryseobacterium nematophagum</name>
    <dbReference type="NCBI Taxonomy" id="2305228"/>
    <lineage>
        <taxon>Bacteria</taxon>
        <taxon>Pseudomonadati</taxon>
        <taxon>Bacteroidota</taxon>
        <taxon>Flavobacteriia</taxon>
        <taxon>Flavobacteriales</taxon>
        <taxon>Weeksellaceae</taxon>
        <taxon>Chryseobacterium group</taxon>
        <taxon>Chryseobacterium</taxon>
    </lineage>
</organism>
<name>A0A3M7L9W3_9FLAO</name>
<dbReference type="SUPFAM" id="SSF52091">
    <property type="entry name" value="SpoIIaa-like"/>
    <property type="match status" value="1"/>
</dbReference>
<evidence type="ECO:0000259" key="3">
    <source>
        <dbReference type="PROSITE" id="PS50801"/>
    </source>
</evidence>
<reference evidence="4 5" key="1">
    <citation type="submission" date="2018-08" db="EMBL/GenBank/DDBJ databases">
        <title>Chryseobacterium nematophagum: a novel matrix digesting pathogen of nematodes.</title>
        <authorList>
            <person name="Page A."/>
            <person name="Roberts M."/>
            <person name="Felix M.-A."/>
            <person name="Weir W."/>
        </authorList>
    </citation>
    <scope>NUCLEOTIDE SEQUENCE [LARGE SCALE GENOMIC DNA]</scope>
    <source>
        <strain evidence="4 5">JUb275</strain>
    </source>
</reference>
<dbReference type="PANTHER" id="PTHR33495">
    <property type="entry name" value="ANTI-SIGMA FACTOR ANTAGONIST TM_1081-RELATED-RELATED"/>
    <property type="match status" value="1"/>
</dbReference>
<evidence type="ECO:0000256" key="1">
    <source>
        <dbReference type="ARBA" id="ARBA00009013"/>
    </source>
</evidence>
<keyword evidence="5" id="KW-1185">Reference proteome</keyword>
<gene>
    <name evidence="4" type="ORF">D1632_06865</name>
</gene>
<dbReference type="RefSeq" id="WP_122546478.1">
    <property type="nucleotide sequence ID" value="NZ_QWIV01000013.1"/>
</dbReference>
<dbReference type="PROSITE" id="PS50801">
    <property type="entry name" value="STAS"/>
    <property type="match status" value="1"/>
</dbReference>
<evidence type="ECO:0000256" key="2">
    <source>
        <dbReference type="RuleBase" id="RU003749"/>
    </source>
</evidence>
<dbReference type="AlphaFoldDB" id="A0A3M7L9W3"/>
<dbReference type="InterPro" id="IPR036513">
    <property type="entry name" value="STAS_dom_sf"/>
</dbReference>
<dbReference type="EMBL" id="QWIV01000013">
    <property type="protein sequence ID" value="RMZ59357.1"/>
    <property type="molecule type" value="Genomic_DNA"/>
</dbReference>
<protein>
    <recommendedName>
        <fullName evidence="2">Anti-sigma factor antagonist</fullName>
    </recommendedName>
</protein>
<dbReference type="GO" id="GO:0043856">
    <property type="term" value="F:anti-sigma factor antagonist activity"/>
    <property type="evidence" value="ECO:0007669"/>
    <property type="project" value="InterPro"/>
</dbReference>
<comment type="similarity">
    <text evidence="1 2">Belongs to the anti-sigma-factor antagonist family.</text>
</comment>
<dbReference type="CDD" id="cd07043">
    <property type="entry name" value="STAS_anti-anti-sigma_factors"/>
    <property type="match status" value="1"/>
</dbReference>
<evidence type="ECO:0000313" key="5">
    <source>
        <dbReference type="Proteomes" id="UP000267524"/>
    </source>
</evidence>
<sequence length="100" mass="11333">MKNTIKKVGAQTLITISGRMDLFNTQELEKQLKPILQIKKPNITIDCSELQYISSNGLRAFISLLKYIRAKEGQIFLTSIKPEVESILDTAGFSTFVKRK</sequence>